<feature type="region of interest" description="Disordered" evidence="1">
    <location>
        <begin position="71"/>
        <end position="92"/>
    </location>
</feature>
<proteinExistence type="predicted"/>
<feature type="region of interest" description="Disordered" evidence="1">
    <location>
        <begin position="298"/>
        <end position="317"/>
    </location>
</feature>
<dbReference type="EMBL" id="BAABME010002162">
    <property type="protein sequence ID" value="GAA0153343.1"/>
    <property type="molecule type" value="Genomic_DNA"/>
</dbReference>
<feature type="region of interest" description="Disordered" evidence="1">
    <location>
        <begin position="323"/>
        <end position="371"/>
    </location>
</feature>
<dbReference type="InterPro" id="IPR007321">
    <property type="entry name" value="Transposase_28"/>
</dbReference>
<protein>
    <recommendedName>
        <fullName evidence="2">Transposase (putative) gypsy type domain-containing protein</fullName>
    </recommendedName>
</protein>
<gene>
    <name evidence="3" type="ORF">LIER_11605</name>
</gene>
<accession>A0AAV3PQJ3</accession>
<organism evidence="3 4">
    <name type="scientific">Lithospermum erythrorhizon</name>
    <name type="common">Purple gromwell</name>
    <name type="synonym">Lithospermum officinale var. erythrorhizon</name>
    <dbReference type="NCBI Taxonomy" id="34254"/>
    <lineage>
        <taxon>Eukaryota</taxon>
        <taxon>Viridiplantae</taxon>
        <taxon>Streptophyta</taxon>
        <taxon>Embryophyta</taxon>
        <taxon>Tracheophyta</taxon>
        <taxon>Spermatophyta</taxon>
        <taxon>Magnoliopsida</taxon>
        <taxon>eudicotyledons</taxon>
        <taxon>Gunneridae</taxon>
        <taxon>Pentapetalae</taxon>
        <taxon>asterids</taxon>
        <taxon>lamiids</taxon>
        <taxon>Boraginales</taxon>
        <taxon>Boraginaceae</taxon>
        <taxon>Boraginoideae</taxon>
        <taxon>Lithospermeae</taxon>
        <taxon>Lithospermum</taxon>
    </lineage>
</organism>
<name>A0AAV3PQJ3_LITER</name>
<comment type="caution">
    <text evidence="3">The sequence shown here is derived from an EMBL/GenBank/DDBJ whole genome shotgun (WGS) entry which is preliminary data.</text>
</comment>
<evidence type="ECO:0000313" key="3">
    <source>
        <dbReference type="EMBL" id="GAA0153343.1"/>
    </source>
</evidence>
<reference evidence="3 4" key="1">
    <citation type="submission" date="2024-01" db="EMBL/GenBank/DDBJ databases">
        <title>The complete chloroplast genome sequence of Lithospermum erythrorhizon: insights into the phylogenetic relationship among Boraginaceae species and the maternal lineages of purple gromwells.</title>
        <authorList>
            <person name="Okada T."/>
            <person name="Watanabe K."/>
        </authorList>
    </citation>
    <scope>NUCLEOTIDE SEQUENCE [LARGE SCALE GENOMIC DNA]</scope>
</reference>
<sequence length="436" mass="47305">MADNSPQDVAGFTSAARGMVRRILEEVRLARLAAYSYLLEGKILFSPSTSPLVHYSNTKIMLVSDPSNVDIGTQESCTDHRSTPPSGGRDNEEVETFAASVITDPNVDFTEASREGCVTEETIQLSKKRKRATDKKTSKEAAAPATSDEKASEKKETAVKARISLAYETIDTPLVNPAANKGDPMEKGYTLIWEFLNYGIRLPASSFINNVLRAIDRAPSQLGPFAWATLTAFQVGCLSVGVVPSPNMFNRIFNVAHTGGTVSLSHSLSGEEYTLPWEAWESKSQSVPQVLVPREGCVLGRGEGGESRGSPPSELLGRYLGESASQRDAGPCSNSSSGAPAHTEETSEPPKGPEERPSPLLPTPTPTPADQVEVNLEVLSLESSPLREVPPSPDRFYRVPSWNVIEESSRVSEGRASWANQERGFENNHPFFIDLP</sequence>
<evidence type="ECO:0000313" key="4">
    <source>
        <dbReference type="Proteomes" id="UP001454036"/>
    </source>
</evidence>
<feature type="region of interest" description="Disordered" evidence="1">
    <location>
        <begin position="124"/>
        <end position="154"/>
    </location>
</feature>
<dbReference type="PANTHER" id="PTHR31099:SF49">
    <property type="entry name" value="MYOSIN HEAVY CHAIN-LIKE PROTEIN"/>
    <property type="match status" value="1"/>
</dbReference>
<dbReference type="Proteomes" id="UP001454036">
    <property type="component" value="Unassembled WGS sequence"/>
</dbReference>
<feature type="domain" description="Transposase (putative) gypsy type" evidence="2">
    <location>
        <begin position="194"/>
        <end position="255"/>
    </location>
</feature>
<dbReference type="PANTHER" id="PTHR31099">
    <property type="entry name" value="OS06G0165300 PROTEIN"/>
    <property type="match status" value="1"/>
</dbReference>
<evidence type="ECO:0000259" key="2">
    <source>
        <dbReference type="Pfam" id="PF04195"/>
    </source>
</evidence>
<keyword evidence="4" id="KW-1185">Reference proteome</keyword>
<dbReference type="AlphaFoldDB" id="A0AAV3PQJ3"/>
<dbReference type="Pfam" id="PF04195">
    <property type="entry name" value="Transposase_28"/>
    <property type="match status" value="1"/>
</dbReference>
<evidence type="ECO:0000256" key="1">
    <source>
        <dbReference type="SAM" id="MobiDB-lite"/>
    </source>
</evidence>